<dbReference type="AlphaFoldDB" id="A0A1Y2SZM3"/>
<comment type="similarity">
    <text evidence="2 6">Belongs to the 4-toluene sulfonate uptake permease (TSUP) (TC 2.A.102) family.</text>
</comment>
<dbReference type="STRING" id="1160091.B9T39_02090"/>
<organism evidence="7 8">
    <name type="scientific">Alloscardovia macacae</name>
    <dbReference type="NCBI Taxonomy" id="1160091"/>
    <lineage>
        <taxon>Bacteria</taxon>
        <taxon>Bacillati</taxon>
        <taxon>Actinomycetota</taxon>
        <taxon>Actinomycetes</taxon>
        <taxon>Bifidobacteriales</taxon>
        <taxon>Bifidobacteriaceae</taxon>
        <taxon>Alloscardovia</taxon>
    </lineage>
</organism>
<sequence>MLRMTTEMTEMTEMTETTETKFLLLAAVGLAAGLLSGLFGVGGGTIMVPGLLLVGLSQREASATSLAAMPIAGLGGVVTYALAGNVQWGMGALVILGSISGALIGARLLRSLPEKLLRWAFVVFVLGIAVEQFFEVPSRVSSVSVNLPSAFGMVALGLVAGILSALLGVGGGAILVPGMSGLFGASDLVARGTSLLAIMPGAVSGTVANLKAGLVDVKAAGLIGAVALVSTPLGGLLAAFLSPQVNQWVFMSFLVLLIVKSIRDALK</sequence>
<evidence type="ECO:0000256" key="5">
    <source>
        <dbReference type="ARBA" id="ARBA00023136"/>
    </source>
</evidence>
<dbReference type="Proteomes" id="UP000243540">
    <property type="component" value="Unassembled WGS sequence"/>
</dbReference>
<evidence type="ECO:0000313" key="8">
    <source>
        <dbReference type="Proteomes" id="UP000243540"/>
    </source>
</evidence>
<protein>
    <recommendedName>
        <fullName evidence="6">Probable membrane transporter protein</fullName>
    </recommendedName>
</protein>
<reference evidence="7 8" key="1">
    <citation type="submission" date="2017-04" db="EMBL/GenBank/DDBJ databases">
        <title>Draft genome sequences of Alloscardovia macacae UMA81211 and UMA81212 isolated from the feces of a rhesus macaque (Macaca mulatta).</title>
        <authorList>
            <person name="Albert K."/>
            <person name="Sela D.A."/>
        </authorList>
    </citation>
    <scope>NUCLEOTIDE SEQUENCE [LARGE SCALE GENOMIC DNA]</scope>
    <source>
        <strain evidence="7 8">UMA81212</strain>
    </source>
</reference>
<proteinExistence type="inferred from homology"/>
<feature type="transmembrane region" description="Helical" evidence="6">
    <location>
        <begin position="154"/>
        <end position="176"/>
    </location>
</feature>
<dbReference type="Pfam" id="PF01925">
    <property type="entry name" value="TauE"/>
    <property type="match status" value="1"/>
</dbReference>
<keyword evidence="5 6" id="KW-0472">Membrane</keyword>
<dbReference type="EMBL" id="NEKC01000003">
    <property type="protein sequence ID" value="OTA29891.1"/>
    <property type="molecule type" value="Genomic_DNA"/>
</dbReference>
<feature type="transmembrane region" description="Helical" evidence="6">
    <location>
        <begin position="22"/>
        <end position="54"/>
    </location>
</feature>
<dbReference type="GO" id="GO:0005886">
    <property type="term" value="C:plasma membrane"/>
    <property type="evidence" value="ECO:0007669"/>
    <property type="project" value="UniProtKB-SubCell"/>
</dbReference>
<keyword evidence="3 6" id="KW-0812">Transmembrane</keyword>
<evidence type="ECO:0000313" key="7">
    <source>
        <dbReference type="EMBL" id="OTA29891.1"/>
    </source>
</evidence>
<feature type="transmembrane region" description="Helical" evidence="6">
    <location>
        <begin position="188"/>
        <end position="207"/>
    </location>
</feature>
<feature type="transmembrane region" description="Helical" evidence="6">
    <location>
        <begin position="219"/>
        <end position="241"/>
    </location>
</feature>
<comment type="subcellular location">
    <subcellularLocation>
        <location evidence="6">Cell membrane</location>
        <topology evidence="6">Multi-pass membrane protein</topology>
    </subcellularLocation>
    <subcellularLocation>
        <location evidence="1">Membrane</location>
        <topology evidence="1">Multi-pass membrane protein</topology>
    </subcellularLocation>
</comment>
<dbReference type="InterPro" id="IPR002781">
    <property type="entry name" value="TM_pro_TauE-like"/>
</dbReference>
<gene>
    <name evidence="7" type="ORF">B9T39_02090</name>
</gene>
<evidence type="ECO:0000256" key="1">
    <source>
        <dbReference type="ARBA" id="ARBA00004141"/>
    </source>
</evidence>
<feature type="transmembrane region" description="Helical" evidence="6">
    <location>
        <begin position="116"/>
        <end position="134"/>
    </location>
</feature>
<dbReference type="PANTHER" id="PTHR43701">
    <property type="entry name" value="MEMBRANE TRANSPORTER PROTEIN MJ0441-RELATED"/>
    <property type="match status" value="1"/>
</dbReference>
<accession>A0A1Y2SZM3</accession>
<keyword evidence="6" id="KW-1003">Cell membrane</keyword>
<comment type="caution">
    <text evidence="7">The sequence shown here is derived from an EMBL/GenBank/DDBJ whole genome shotgun (WGS) entry which is preliminary data.</text>
</comment>
<feature type="transmembrane region" description="Helical" evidence="6">
    <location>
        <begin position="89"/>
        <end position="109"/>
    </location>
</feature>
<dbReference type="PANTHER" id="PTHR43701:SF2">
    <property type="entry name" value="MEMBRANE TRANSPORTER PROTEIN YJNA-RELATED"/>
    <property type="match status" value="1"/>
</dbReference>
<evidence type="ECO:0000256" key="4">
    <source>
        <dbReference type="ARBA" id="ARBA00022989"/>
    </source>
</evidence>
<evidence type="ECO:0000256" key="2">
    <source>
        <dbReference type="ARBA" id="ARBA00009142"/>
    </source>
</evidence>
<keyword evidence="4 6" id="KW-1133">Transmembrane helix</keyword>
<evidence type="ECO:0000256" key="3">
    <source>
        <dbReference type="ARBA" id="ARBA00022692"/>
    </source>
</evidence>
<dbReference type="InterPro" id="IPR051598">
    <property type="entry name" value="TSUP/Inactive_protease-like"/>
</dbReference>
<name>A0A1Y2SZM3_9BIFI</name>
<evidence type="ECO:0000256" key="6">
    <source>
        <dbReference type="RuleBase" id="RU363041"/>
    </source>
</evidence>